<evidence type="ECO:0000256" key="2">
    <source>
        <dbReference type="SAM" id="MobiDB-lite"/>
    </source>
</evidence>
<accession>A0A077MDD5</accession>
<dbReference type="OrthoDB" id="277520at2"/>
<sequence>MTVPAQVSSLIVRTRDGERILETPDQLVVGRDPAAGLTIADPGISRRHVRLFFDGGWMGEDLGSLNGTWIGGQRISRALVSGTTHIRLGEAPHAPTVSVVPGQPQVHTWAATSPQLPDQHAARHSVAWVIGRDPRCDIVLDELLVSRRHTRISPLAGGALAVEDLASANGTLATGSPWVARSCAPGSFWGSAVGRCAGTGNSSPGSTTARGSRSASVASTSGSRPAKRSWTASTSTWRRGR</sequence>
<dbReference type="PROSITE" id="PS50006">
    <property type="entry name" value="FHA_DOMAIN"/>
    <property type="match status" value="2"/>
</dbReference>
<dbReference type="AlphaFoldDB" id="A0A077MDD5"/>
<dbReference type="InterPro" id="IPR050923">
    <property type="entry name" value="Cell_Proc_Reg/RNA_Proc"/>
</dbReference>
<evidence type="ECO:0000313" key="4">
    <source>
        <dbReference type="EMBL" id="CCI52793.1"/>
    </source>
</evidence>
<dbReference type="SUPFAM" id="SSF49879">
    <property type="entry name" value="SMAD/FHA domain"/>
    <property type="match status" value="2"/>
</dbReference>
<comment type="caution">
    <text evidence="4">The sequence shown here is derived from an EMBL/GenBank/DDBJ whole genome shotgun (WGS) entry which is preliminary data.</text>
</comment>
<dbReference type="InterPro" id="IPR008984">
    <property type="entry name" value="SMAD_FHA_dom_sf"/>
</dbReference>
<dbReference type="InterPro" id="IPR000253">
    <property type="entry name" value="FHA_dom"/>
</dbReference>
<evidence type="ECO:0000259" key="3">
    <source>
        <dbReference type="PROSITE" id="PS50006"/>
    </source>
</evidence>
<evidence type="ECO:0000313" key="5">
    <source>
        <dbReference type="Proteomes" id="UP000035720"/>
    </source>
</evidence>
<dbReference type="STRING" id="1193518.BN13_210017"/>
<name>A0A077MDD5_9MICO</name>
<feature type="domain" description="FHA" evidence="3">
    <location>
        <begin position="27"/>
        <end position="75"/>
    </location>
</feature>
<dbReference type="Gene3D" id="2.60.200.20">
    <property type="match status" value="2"/>
</dbReference>
<keyword evidence="1" id="KW-0597">Phosphoprotein</keyword>
<reference evidence="4 5" key="1">
    <citation type="journal article" date="2013" name="ISME J.">
        <title>A metabolic model for members of the genus Tetrasphaera involved in enhanced biological phosphorus removal.</title>
        <authorList>
            <person name="Kristiansen R."/>
            <person name="Nguyen H.T.T."/>
            <person name="Saunders A.M."/>
            <person name="Nielsen J.L."/>
            <person name="Wimmer R."/>
            <person name="Le V.Q."/>
            <person name="McIlroy S.J."/>
            <person name="Petrovski S."/>
            <person name="Seviour R.J."/>
            <person name="Calteau A."/>
            <person name="Nielsen K.L."/>
            <person name="Nielsen P.H."/>
        </authorList>
    </citation>
    <scope>NUCLEOTIDE SEQUENCE [LARGE SCALE GENOMIC DNA]</scope>
    <source>
        <strain evidence="4 5">Ben 74</strain>
    </source>
</reference>
<dbReference type="Proteomes" id="UP000035720">
    <property type="component" value="Unassembled WGS sequence"/>
</dbReference>
<evidence type="ECO:0000256" key="1">
    <source>
        <dbReference type="ARBA" id="ARBA00022553"/>
    </source>
</evidence>
<proteinExistence type="predicted"/>
<dbReference type="EMBL" id="CAJC01000124">
    <property type="protein sequence ID" value="CCI52793.1"/>
    <property type="molecule type" value="Genomic_DNA"/>
</dbReference>
<protein>
    <recommendedName>
        <fullName evidence="3">FHA domain-containing protein</fullName>
    </recommendedName>
</protein>
<feature type="compositionally biased region" description="Low complexity" evidence="2">
    <location>
        <begin position="205"/>
        <end position="224"/>
    </location>
</feature>
<feature type="domain" description="FHA" evidence="3">
    <location>
        <begin position="128"/>
        <end position="178"/>
    </location>
</feature>
<gene>
    <name evidence="4" type="ORF">BN13_210017</name>
</gene>
<dbReference type="SMART" id="SM00240">
    <property type="entry name" value="FHA"/>
    <property type="match status" value="2"/>
</dbReference>
<organism evidence="4 5">
    <name type="scientific">Nostocoides jenkinsii Ben 74</name>
    <dbReference type="NCBI Taxonomy" id="1193518"/>
    <lineage>
        <taxon>Bacteria</taxon>
        <taxon>Bacillati</taxon>
        <taxon>Actinomycetota</taxon>
        <taxon>Actinomycetes</taxon>
        <taxon>Micrococcales</taxon>
        <taxon>Intrasporangiaceae</taxon>
        <taxon>Nostocoides</taxon>
    </lineage>
</organism>
<keyword evidence="5" id="KW-1185">Reference proteome</keyword>
<feature type="region of interest" description="Disordered" evidence="2">
    <location>
        <begin position="200"/>
        <end position="241"/>
    </location>
</feature>
<dbReference type="CDD" id="cd00060">
    <property type="entry name" value="FHA"/>
    <property type="match status" value="1"/>
</dbReference>
<dbReference type="PANTHER" id="PTHR23308">
    <property type="entry name" value="NUCLEAR INHIBITOR OF PROTEIN PHOSPHATASE-1"/>
    <property type="match status" value="1"/>
</dbReference>
<feature type="compositionally biased region" description="Polar residues" evidence="2">
    <location>
        <begin position="230"/>
        <end position="241"/>
    </location>
</feature>
<dbReference type="Pfam" id="PF00498">
    <property type="entry name" value="FHA"/>
    <property type="match status" value="2"/>
</dbReference>